<dbReference type="Proteomes" id="UP000177141">
    <property type="component" value="Unassembled WGS sequence"/>
</dbReference>
<organism evidence="1 2">
    <name type="scientific">Candidatus Roizmanbacteria bacterium RIFCSPLOWO2_01_FULL_38_12</name>
    <dbReference type="NCBI Taxonomy" id="1802061"/>
    <lineage>
        <taxon>Bacteria</taxon>
        <taxon>Candidatus Roizmaniibacteriota</taxon>
    </lineage>
</organism>
<gene>
    <name evidence="1" type="ORF">A3A93_03515</name>
</gene>
<evidence type="ECO:0000313" key="2">
    <source>
        <dbReference type="Proteomes" id="UP000177141"/>
    </source>
</evidence>
<name>A0A1F7IYQ7_9BACT</name>
<dbReference type="STRING" id="1802061.A3A93_03515"/>
<dbReference type="EMBL" id="MGAL01000014">
    <property type="protein sequence ID" value="OGK48504.1"/>
    <property type="molecule type" value="Genomic_DNA"/>
</dbReference>
<comment type="caution">
    <text evidence="1">The sequence shown here is derived from an EMBL/GenBank/DDBJ whole genome shotgun (WGS) entry which is preliminary data.</text>
</comment>
<accession>A0A1F7IYQ7</accession>
<protein>
    <submittedName>
        <fullName evidence="1">Uncharacterized protein</fullName>
    </submittedName>
</protein>
<evidence type="ECO:0000313" key="1">
    <source>
        <dbReference type="EMBL" id="OGK48504.1"/>
    </source>
</evidence>
<reference evidence="1 2" key="1">
    <citation type="journal article" date="2016" name="Nat. Commun.">
        <title>Thousands of microbial genomes shed light on interconnected biogeochemical processes in an aquifer system.</title>
        <authorList>
            <person name="Anantharaman K."/>
            <person name="Brown C.T."/>
            <person name="Hug L.A."/>
            <person name="Sharon I."/>
            <person name="Castelle C.J."/>
            <person name="Probst A.J."/>
            <person name="Thomas B.C."/>
            <person name="Singh A."/>
            <person name="Wilkins M.J."/>
            <person name="Karaoz U."/>
            <person name="Brodie E.L."/>
            <person name="Williams K.H."/>
            <person name="Hubbard S.S."/>
            <person name="Banfield J.F."/>
        </authorList>
    </citation>
    <scope>NUCLEOTIDE SEQUENCE [LARGE SCALE GENOMIC DNA]</scope>
</reference>
<sequence>MTTITERVRRFVERHQARKLEKSTANLTEWLLQQRDAHQFGDLTFKQWATFAGDAFEDYNYRGLPDSKEQDLISASTLSIGKIFSLNSKLVDDPYYTFGAVSEDFRRLLQKGSLVVNAQEEQESQFALRTSIIPLMSSAKMMASLFVPRIEISNWFSSLIRNDLQSIHAQSAVWELGFLRQTYPSTIDFLTENKVLASIFRGKR</sequence>
<dbReference type="AlphaFoldDB" id="A0A1F7IYQ7"/>
<proteinExistence type="predicted"/>